<gene>
    <name evidence="4" type="ORF">M501DRAFT_1012256</name>
</gene>
<accession>A0A9P4SI07</accession>
<comment type="caution">
    <text evidence="4">The sequence shown here is derived from an EMBL/GenBank/DDBJ whole genome shotgun (WGS) entry which is preliminary data.</text>
</comment>
<dbReference type="EMBL" id="MU006089">
    <property type="protein sequence ID" value="KAF2842867.1"/>
    <property type="molecule type" value="Genomic_DNA"/>
</dbReference>
<evidence type="ECO:0000256" key="1">
    <source>
        <dbReference type="SAM" id="MobiDB-lite"/>
    </source>
</evidence>
<dbReference type="GO" id="GO:0005576">
    <property type="term" value="C:extracellular region"/>
    <property type="evidence" value="ECO:0007669"/>
    <property type="project" value="InterPro"/>
</dbReference>
<organism evidence="4 5">
    <name type="scientific">Patellaria atrata CBS 101060</name>
    <dbReference type="NCBI Taxonomy" id="1346257"/>
    <lineage>
        <taxon>Eukaryota</taxon>
        <taxon>Fungi</taxon>
        <taxon>Dikarya</taxon>
        <taxon>Ascomycota</taxon>
        <taxon>Pezizomycotina</taxon>
        <taxon>Dothideomycetes</taxon>
        <taxon>Dothideomycetes incertae sedis</taxon>
        <taxon>Patellariales</taxon>
        <taxon>Patellariaceae</taxon>
        <taxon>Patellaria</taxon>
    </lineage>
</organism>
<dbReference type="FunFam" id="3.40.33.10:FF:000031">
    <property type="entry name" value="Extracellular SCP domain-containing protein Pry1"/>
    <property type="match status" value="1"/>
</dbReference>
<evidence type="ECO:0000256" key="2">
    <source>
        <dbReference type="SAM" id="SignalP"/>
    </source>
</evidence>
<keyword evidence="2" id="KW-0732">Signal</keyword>
<dbReference type="Proteomes" id="UP000799429">
    <property type="component" value="Unassembled WGS sequence"/>
</dbReference>
<dbReference type="SMART" id="SM00198">
    <property type="entry name" value="SCP"/>
    <property type="match status" value="1"/>
</dbReference>
<evidence type="ECO:0000313" key="5">
    <source>
        <dbReference type="Proteomes" id="UP000799429"/>
    </source>
</evidence>
<evidence type="ECO:0000259" key="3">
    <source>
        <dbReference type="SMART" id="SM00198"/>
    </source>
</evidence>
<dbReference type="OrthoDB" id="337038at2759"/>
<feature type="signal peptide" evidence="2">
    <location>
        <begin position="1"/>
        <end position="22"/>
    </location>
</feature>
<name>A0A9P4SI07_9PEZI</name>
<dbReference type="PRINTS" id="PR00837">
    <property type="entry name" value="V5TPXLIKE"/>
</dbReference>
<dbReference type="Gene3D" id="3.40.33.10">
    <property type="entry name" value="CAP"/>
    <property type="match status" value="1"/>
</dbReference>
<dbReference type="SUPFAM" id="SSF55797">
    <property type="entry name" value="PR-1-like"/>
    <property type="match status" value="1"/>
</dbReference>
<sequence length="232" mass="25340">MSFRSRILLSLFLLTSTPLLSAAQDTTILITAPAPAPTPSTSSSYTSDREFRDAVLNSTNTYRAQHNASDLHWNDTLADYARDWAEGCQFGHSNGPYGENLASGYPSPAAAISAWGNEREDFNFNDPDFEDETGHFTQLVWKNTTAVGCAAVDCSTDNEEDEEDDDDDDDGEGRRAPGWYVVCEYWPRGNVLGAFEGSVQGRVDEGGAAGLRAGWRTLGVWGVAWVVVWGIL</sequence>
<evidence type="ECO:0000313" key="4">
    <source>
        <dbReference type="EMBL" id="KAF2842867.1"/>
    </source>
</evidence>
<dbReference type="InterPro" id="IPR014044">
    <property type="entry name" value="CAP_dom"/>
</dbReference>
<dbReference type="PANTHER" id="PTHR10334">
    <property type="entry name" value="CYSTEINE-RICH SECRETORY PROTEIN-RELATED"/>
    <property type="match status" value="1"/>
</dbReference>
<feature type="chain" id="PRO_5040429559" evidence="2">
    <location>
        <begin position="23"/>
        <end position="232"/>
    </location>
</feature>
<dbReference type="InterPro" id="IPR001283">
    <property type="entry name" value="CRISP-related"/>
</dbReference>
<keyword evidence="5" id="KW-1185">Reference proteome</keyword>
<reference evidence="4" key="1">
    <citation type="journal article" date="2020" name="Stud. Mycol.">
        <title>101 Dothideomycetes genomes: a test case for predicting lifestyles and emergence of pathogens.</title>
        <authorList>
            <person name="Haridas S."/>
            <person name="Albert R."/>
            <person name="Binder M."/>
            <person name="Bloem J."/>
            <person name="Labutti K."/>
            <person name="Salamov A."/>
            <person name="Andreopoulos B."/>
            <person name="Baker S."/>
            <person name="Barry K."/>
            <person name="Bills G."/>
            <person name="Bluhm B."/>
            <person name="Cannon C."/>
            <person name="Castanera R."/>
            <person name="Culley D."/>
            <person name="Daum C."/>
            <person name="Ezra D."/>
            <person name="Gonzalez J."/>
            <person name="Henrissat B."/>
            <person name="Kuo A."/>
            <person name="Liang C."/>
            <person name="Lipzen A."/>
            <person name="Lutzoni F."/>
            <person name="Magnuson J."/>
            <person name="Mondo S."/>
            <person name="Nolan M."/>
            <person name="Ohm R."/>
            <person name="Pangilinan J."/>
            <person name="Park H.-J."/>
            <person name="Ramirez L."/>
            <person name="Alfaro M."/>
            <person name="Sun H."/>
            <person name="Tritt A."/>
            <person name="Yoshinaga Y."/>
            <person name="Zwiers L.-H."/>
            <person name="Turgeon B."/>
            <person name="Goodwin S."/>
            <person name="Spatafora J."/>
            <person name="Crous P."/>
            <person name="Grigoriev I."/>
        </authorList>
    </citation>
    <scope>NUCLEOTIDE SEQUENCE</scope>
    <source>
        <strain evidence="4">CBS 101060</strain>
    </source>
</reference>
<proteinExistence type="predicted"/>
<dbReference type="AlphaFoldDB" id="A0A9P4SI07"/>
<protein>
    <submittedName>
        <fullName evidence="4">PR-1-like protein</fullName>
    </submittedName>
</protein>
<feature type="compositionally biased region" description="Acidic residues" evidence="1">
    <location>
        <begin position="156"/>
        <end position="171"/>
    </location>
</feature>
<feature type="domain" description="SCP" evidence="3">
    <location>
        <begin position="50"/>
        <end position="193"/>
    </location>
</feature>
<dbReference type="InterPro" id="IPR018244">
    <property type="entry name" value="Allrgn_V5/Tpx1_CS"/>
</dbReference>
<dbReference type="InterPro" id="IPR035940">
    <property type="entry name" value="CAP_sf"/>
</dbReference>
<dbReference type="PROSITE" id="PS01009">
    <property type="entry name" value="CRISP_1"/>
    <property type="match status" value="1"/>
</dbReference>
<feature type="region of interest" description="Disordered" evidence="1">
    <location>
        <begin position="154"/>
        <end position="173"/>
    </location>
</feature>
<dbReference type="Pfam" id="PF00188">
    <property type="entry name" value="CAP"/>
    <property type="match status" value="1"/>
</dbReference>